<reference evidence="3" key="1">
    <citation type="submission" date="2021-12" db="EMBL/GenBank/DDBJ databases">
        <authorList>
            <person name="King R."/>
        </authorList>
    </citation>
    <scope>NUCLEOTIDE SEQUENCE</scope>
</reference>
<feature type="compositionally biased region" description="Basic and acidic residues" evidence="1">
    <location>
        <begin position="97"/>
        <end position="115"/>
    </location>
</feature>
<evidence type="ECO:0000313" key="3">
    <source>
        <dbReference type="EMBL" id="CAH0380992.1"/>
    </source>
</evidence>
<dbReference type="AlphaFoldDB" id="A0A9N9ZZG4"/>
<dbReference type="EMBL" id="OU963862">
    <property type="protein sequence ID" value="CAH0380992.1"/>
    <property type="molecule type" value="Genomic_DNA"/>
</dbReference>
<evidence type="ECO:0000256" key="2">
    <source>
        <dbReference type="SAM" id="SignalP"/>
    </source>
</evidence>
<feature type="region of interest" description="Disordered" evidence="1">
    <location>
        <begin position="23"/>
        <end position="159"/>
    </location>
</feature>
<sequence>MRCFILLTVCCATAYCASIAPKDAESKTPSPTVVEDKKSTESETPEKAGKPVPLPADKIAELISRTHQNKKTNAPEKSGEASMKSKSTGVSSQQGKKTVEAHAEKESSVEVEGKKTTSQNRPSKVGGAQANQRTQMKKEAKSEEVTTRAQKKESTSKAPAQARYLQNYVQVHILPVQFLPPPRAMSRAQRNAGHHQTTIEATVAFKGSALVAFPRENCEKRRIADGNGKKVIKPWGESGSGCQRFFNQDASPGAKINVK</sequence>
<keyword evidence="4" id="KW-1185">Reference proteome</keyword>
<accession>A0A9N9ZZG4</accession>
<feature type="signal peptide" evidence="2">
    <location>
        <begin position="1"/>
        <end position="16"/>
    </location>
</feature>
<organism evidence="3 4">
    <name type="scientific">Bemisia tabaci</name>
    <name type="common">Sweetpotato whitefly</name>
    <name type="synonym">Aleurodes tabaci</name>
    <dbReference type="NCBI Taxonomy" id="7038"/>
    <lineage>
        <taxon>Eukaryota</taxon>
        <taxon>Metazoa</taxon>
        <taxon>Ecdysozoa</taxon>
        <taxon>Arthropoda</taxon>
        <taxon>Hexapoda</taxon>
        <taxon>Insecta</taxon>
        <taxon>Pterygota</taxon>
        <taxon>Neoptera</taxon>
        <taxon>Paraneoptera</taxon>
        <taxon>Hemiptera</taxon>
        <taxon>Sternorrhyncha</taxon>
        <taxon>Aleyrodoidea</taxon>
        <taxon>Aleyrodidae</taxon>
        <taxon>Aleyrodinae</taxon>
        <taxon>Bemisia</taxon>
    </lineage>
</organism>
<feature type="compositionally biased region" description="Polar residues" evidence="1">
    <location>
        <begin position="84"/>
        <end position="96"/>
    </location>
</feature>
<name>A0A9N9ZZG4_BEMTA</name>
<feature type="compositionally biased region" description="Basic and acidic residues" evidence="1">
    <location>
        <begin position="136"/>
        <end position="155"/>
    </location>
</feature>
<feature type="chain" id="PRO_5040254205" evidence="2">
    <location>
        <begin position="17"/>
        <end position="259"/>
    </location>
</feature>
<keyword evidence="2" id="KW-0732">Signal</keyword>
<dbReference type="Proteomes" id="UP001152759">
    <property type="component" value="Chromosome 1"/>
</dbReference>
<gene>
    <name evidence="3" type="ORF">BEMITA_LOCUS687</name>
</gene>
<protein>
    <submittedName>
        <fullName evidence="3">Uncharacterized protein</fullName>
    </submittedName>
</protein>
<feature type="compositionally biased region" description="Basic and acidic residues" evidence="1">
    <location>
        <begin position="34"/>
        <end position="49"/>
    </location>
</feature>
<proteinExistence type="predicted"/>
<evidence type="ECO:0000313" key="4">
    <source>
        <dbReference type="Proteomes" id="UP001152759"/>
    </source>
</evidence>
<evidence type="ECO:0000256" key="1">
    <source>
        <dbReference type="SAM" id="MobiDB-lite"/>
    </source>
</evidence>